<feature type="compositionally biased region" description="Low complexity" evidence="1">
    <location>
        <begin position="79"/>
        <end position="90"/>
    </location>
</feature>
<keyword evidence="3" id="KW-1185">Reference proteome</keyword>
<dbReference type="Proteomes" id="UP001529510">
    <property type="component" value="Unassembled WGS sequence"/>
</dbReference>
<feature type="compositionally biased region" description="Polar residues" evidence="1">
    <location>
        <begin position="65"/>
        <end position="77"/>
    </location>
</feature>
<comment type="caution">
    <text evidence="2">The sequence shown here is derived from an EMBL/GenBank/DDBJ whole genome shotgun (WGS) entry which is preliminary data.</text>
</comment>
<organism evidence="2 3">
    <name type="scientific">Cirrhinus mrigala</name>
    <name type="common">Mrigala</name>
    <dbReference type="NCBI Taxonomy" id="683832"/>
    <lineage>
        <taxon>Eukaryota</taxon>
        <taxon>Metazoa</taxon>
        <taxon>Chordata</taxon>
        <taxon>Craniata</taxon>
        <taxon>Vertebrata</taxon>
        <taxon>Euteleostomi</taxon>
        <taxon>Actinopterygii</taxon>
        <taxon>Neopterygii</taxon>
        <taxon>Teleostei</taxon>
        <taxon>Ostariophysi</taxon>
        <taxon>Cypriniformes</taxon>
        <taxon>Cyprinidae</taxon>
        <taxon>Labeoninae</taxon>
        <taxon>Labeonini</taxon>
        <taxon>Cirrhinus</taxon>
    </lineage>
</organism>
<feature type="compositionally biased region" description="Acidic residues" evidence="1">
    <location>
        <begin position="91"/>
        <end position="119"/>
    </location>
</feature>
<evidence type="ECO:0000313" key="3">
    <source>
        <dbReference type="Proteomes" id="UP001529510"/>
    </source>
</evidence>
<feature type="compositionally biased region" description="Polar residues" evidence="1">
    <location>
        <begin position="27"/>
        <end position="40"/>
    </location>
</feature>
<feature type="non-terminal residue" evidence="2">
    <location>
        <position position="119"/>
    </location>
</feature>
<name>A0ABD0ND69_CIRMR</name>
<evidence type="ECO:0000256" key="1">
    <source>
        <dbReference type="SAM" id="MobiDB-lite"/>
    </source>
</evidence>
<reference evidence="2 3" key="1">
    <citation type="submission" date="2024-05" db="EMBL/GenBank/DDBJ databases">
        <title>Genome sequencing and assembly of Indian major carp, Cirrhinus mrigala (Hamilton, 1822).</title>
        <authorList>
            <person name="Mohindra V."/>
            <person name="Chowdhury L.M."/>
            <person name="Lal K."/>
            <person name="Jena J.K."/>
        </authorList>
    </citation>
    <scope>NUCLEOTIDE SEQUENCE [LARGE SCALE GENOMIC DNA]</scope>
    <source>
        <strain evidence="2">CM1030</strain>
        <tissue evidence="2">Blood</tissue>
    </source>
</reference>
<feature type="non-terminal residue" evidence="2">
    <location>
        <position position="1"/>
    </location>
</feature>
<dbReference type="EMBL" id="JAMKFB020000023">
    <property type="protein sequence ID" value="KAL0158253.1"/>
    <property type="molecule type" value="Genomic_DNA"/>
</dbReference>
<feature type="region of interest" description="Disordered" evidence="1">
    <location>
        <begin position="1"/>
        <end position="119"/>
    </location>
</feature>
<evidence type="ECO:0000313" key="2">
    <source>
        <dbReference type="EMBL" id="KAL0158253.1"/>
    </source>
</evidence>
<sequence length="119" mass="12653">SIELTAKPTPFPTTHRTTPPTAHVKITKQSHGPTSTTTPSIPEGLDSSVVEALPPPKVAEERKYTSSFTTHRPTTLNKPPRTSSPPLDSSPDFDESGSGEPSGDDEMVSGMEESGEEPL</sequence>
<protein>
    <submittedName>
        <fullName evidence="2">Uncharacterized protein</fullName>
    </submittedName>
</protein>
<proteinExistence type="predicted"/>
<feature type="compositionally biased region" description="Low complexity" evidence="1">
    <location>
        <begin position="12"/>
        <end position="21"/>
    </location>
</feature>
<gene>
    <name evidence="2" type="ORF">M9458_046329</name>
</gene>
<dbReference type="AlphaFoldDB" id="A0ABD0ND69"/>
<accession>A0ABD0ND69</accession>